<organism evidence="6 7">
    <name type="scientific">Linnemannia schmuckeri</name>
    <dbReference type="NCBI Taxonomy" id="64567"/>
    <lineage>
        <taxon>Eukaryota</taxon>
        <taxon>Fungi</taxon>
        <taxon>Fungi incertae sedis</taxon>
        <taxon>Mucoromycota</taxon>
        <taxon>Mortierellomycotina</taxon>
        <taxon>Mortierellomycetes</taxon>
        <taxon>Mortierellales</taxon>
        <taxon>Mortierellaceae</taxon>
        <taxon>Linnemannia</taxon>
    </lineage>
</organism>
<keyword evidence="2" id="KW-0677">Repeat</keyword>
<sequence>MYSPVLSTRLRTIAALISLSLSLFSFTATAQAPVSVARPAFITLNNESTFYIQGGRDYNAGKATVSNQFFSLDLTQSAWEASKPPWKRINIANGVAPGLTTFGHSFSISPDQQTLSLWDPVGLDAVAPDAPGVSGNISLTTRMWKPFSVPMKMNQSEGGLQAVTHPRTGLVYTPAGYNNTDMAIYDFKTRNVTSTPLPPQAIGGWRFYTFNWNELRGTFFLWGGQGQAGTPYFYEFDASKMQWTEMITKGAVPPRLRAACMAPAYGGAKMVLFGGNPPGEESIGTLYILDVPSMTWTQGPSIEPSQNRSQLACTVNGDNFIAWGGIRFTPGSSGKPTLAMSTVPLIYNIYTGEWTTKYVRGSHPHSGTSPSGGNGLGGEGEGGGGGGSKKIAAIAGGVAAVVILLLAIAFFLLFRRRLRRRREMEQKQQHQPEEFWPSGGSSTRTVVPKAVPKVAPQTKYIPRMESDRYVPGARNKNRFELHISPPLNLQQQKYGTQTYSNGSTLDSPTYPYPDSSHQHLPSGSYASSLPSPTHSYTNSSSPTSFWPTHTHKAGKGNYSKSSTPSPVPPYPVVNTSTLERTNLSPQQQREYYQQLQNQLAARQWELAHHHEQQRLSGDSQFTYTGHGMVSPTASTQELRQQISSLQTELNRLQAIIHP</sequence>
<proteinExistence type="predicted"/>
<evidence type="ECO:0000313" key="6">
    <source>
        <dbReference type="EMBL" id="KAF9154082.1"/>
    </source>
</evidence>
<keyword evidence="4" id="KW-0812">Transmembrane</keyword>
<dbReference type="EMBL" id="JAAAUQ010000136">
    <property type="protein sequence ID" value="KAF9154082.1"/>
    <property type="molecule type" value="Genomic_DNA"/>
</dbReference>
<keyword evidence="5" id="KW-0732">Signal</keyword>
<dbReference type="OrthoDB" id="432528at2759"/>
<keyword evidence="4" id="KW-1133">Transmembrane helix</keyword>
<feature type="region of interest" description="Disordered" evidence="3">
    <location>
        <begin position="361"/>
        <end position="387"/>
    </location>
</feature>
<feature type="region of interest" description="Disordered" evidence="3">
    <location>
        <begin position="497"/>
        <end position="568"/>
    </location>
</feature>
<dbReference type="PANTHER" id="PTHR46228:SF2">
    <property type="entry name" value="KELCH REPEAT PROTEIN (AFU_ORTHOLOGUE AFUA_4G14350)"/>
    <property type="match status" value="1"/>
</dbReference>
<dbReference type="Proteomes" id="UP000748756">
    <property type="component" value="Unassembled WGS sequence"/>
</dbReference>
<feature type="chain" id="PRO_5040459756" description="Galactose oxidase" evidence="5">
    <location>
        <begin position="31"/>
        <end position="658"/>
    </location>
</feature>
<dbReference type="PANTHER" id="PTHR46228">
    <property type="entry name" value="KELCH DOMAIN-CONTAINING PROTEIN"/>
    <property type="match status" value="1"/>
</dbReference>
<comment type="caution">
    <text evidence="6">The sequence shown here is derived from an EMBL/GenBank/DDBJ whole genome shotgun (WGS) entry which is preliminary data.</text>
</comment>
<feature type="transmembrane region" description="Helical" evidence="4">
    <location>
        <begin position="391"/>
        <end position="414"/>
    </location>
</feature>
<accession>A0A9P5VDB1</accession>
<gene>
    <name evidence="6" type="ORF">BG015_001904</name>
</gene>
<name>A0A9P5VDB1_9FUNG</name>
<evidence type="ECO:0000256" key="4">
    <source>
        <dbReference type="SAM" id="Phobius"/>
    </source>
</evidence>
<evidence type="ECO:0000256" key="2">
    <source>
        <dbReference type="ARBA" id="ARBA00022737"/>
    </source>
</evidence>
<evidence type="ECO:0008006" key="8">
    <source>
        <dbReference type="Google" id="ProtNLM"/>
    </source>
</evidence>
<dbReference type="AlphaFoldDB" id="A0A9P5VDB1"/>
<feature type="region of interest" description="Disordered" evidence="3">
    <location>
        <begin position="425"/>
        <end position="446"/>
    </location>
</feature>
<dbReference type="InterPro" id="IPR015915">
    <property type="entry name" value="Kelch-typ_b-propeller"/>
</dbReference>
<protein>
    <recommendedName>
        <fullName evidence="8">Galactose oxidase</fullName>
    </recommendedName>
</protein>
<feature type="compositionally biased region" description="Gly residues" evidence="3">
    <location>
        <begin position="370"/>
        <end position="387"/>
    </location>
</feature>
<keyword evidence="4" id="KW-0472">Membrane</keyword>
<feature type="signal peptide" evidence="5">
    <location>
        <begin position="1"/>
        <end position="30"/>
    </location>
</feature>
<evidence type="ECO:0000256" key="1">
    <source>
        <dbReference type="ARBA" id="ARBA00022441"/>
    </source>
</evidence>
<dbReference type="Gene3D" id="2.120.10.80">
    <property type="entry name" value="Kelch-type beta propeller"/>
    <property type="match status" value="1"/>
</dbReference>
<feature type="compositionally biased region" description="Polar residues" evidence="3">
    <location>
        <begin position="518"/>
        <end position="547"/>
    </location>
</feature>
<dbReference type="InterPro" id="IPR011043">
    <property type="entry name" value="Gal_Oxase/kelch_b-propeller"/>
</dbReference>
<dbReference type="SUPFAM" id="SSF50965">
    <property type="entry name" value="Galactose oxidase, central domain"/>
    <property type="match status" value="1"/>
</dbReference>
<keyword evidence="7" id="KW-1185">Reference proteome</keyword>
<evidence type="ECO:0000313" key="7">
    <source>
        <dbReference type="Proteomes" id="UP000748756"/>
    </source>
</evidence>
<feature type="compositionally biased region" description="Polar residues" evidence="3">
    <location>
        <begin position="497"/>
        <end position="507"/>
    </location>
</feature>
<reference evidence="6" key="1">
    <citation type="journal article" date="2020" name="Fungal Divers.">
        <title>Resolving the Mortierellaceae phylogeny through synthesis of multi-gene phylogenetics and phylogenomics.</title>
        <authorList>
            <person name="Vandepol N."/>
            <person name="Liber J."/>
            <person name="Desiro A."/>
            <person name="Na H."/>
            <person name="Kennedy M."/>
            <person name="Barry K."/>
            <person name="Grigoriev I.V."/>
            <person name="Miller A.N."/>
            <person name="O'Donnell K."/>
            <person name="Stajich J.E."/>
            <person name="Bonito G."/>
        </authorList>
    </citation>
    <scope>NUCLEOTIDE SEQUENCE</scope>
    <source>
        <strain evidence="6">NRRL 6426</strain>
    </source>
</reference>
<evidence type="ECO:0000256" key="5">
    <source>
        <dbReference type="SAM" id="SignalP"/>
    </source>
</evidence>
<evidence type="ECO:0000256" key="3">
    <source>
        <dbReference type="SAM" id="MobiDB-lite"/>
    </source>
</evidence>
<dbReference type="Pfam" id="PF24681">
    <property type="entry name" value="Kelch_KLHDC2_KLHL20_DRC7"/>
    <property type="match status" value="1"/>
</dbReference>
<keyword evidence="1" id="KW-0880">Kelch repeat</keyword>